<feature type="region of interest" description="Disordered" evidence="1">
    <location>
        <begin position="315"/>
        <end position="346"/>
    </location>
</feature>
<dbReference type="Proteomes" id="UP000054342">
    <property type="component" value="Unassembled WGS sequence"/>
</dbReference>
<evidence type="ECO:0000313" key="2">
    <source>
        <dbReference type="EMBL" id="KIW59175.1"/>
    </source>
</evidence>
<dbReference type="PANTHER" id="PTHR42106">
    <property type="entry name" value="CHROMOSOME 10, WHOLE GENOME SHOTGUN SEQUENCE"/>
    <property type="match status" value="1"/>
</dbReference>
<dbReference type="PANTHER" id="PTHR42106:SF1">
    <property type="match status" value="1"/>
</dbReference>
<sequence>MSTSLMHAPPFGQGASPSGKSTLTQQFERTSEPVAQRGSPPGKSTLTQQIERRDDGERTPRSSKTPFTCSPKPRSLSDAPKPVLSPSPAFREPSRRVSKDDSVITDPSTPTRPPHHIRGLSLHMPAKDGSDSNSGAGIPRIPLSPKLDSSQIYGSPSSMLPRRSRGLDYTRACTSLHQTTLAEASPDASPNIGRGIQIPARRSLANNVLDSPSNQNGPWSLSHERTNLSSSVSSINMLGSDSETDADTDSDDMAIDRELDDAILNTPAASRLNAGATIGLMNSPGLEWMNNTQPSPAQASLMSFQPHLMSFRRARIRKGKSQHSSSSVSMNSSKPSPGPLSPGVLKSVESAGGSYFGMGLTKQQVQSRRESLSLGTNDLHLSDSEDNNTSKTGNRASLSDMDGFEGPRGVIRRAVTRRSNLLPKPKGFARIRAQLLEEAEPTKTELRREAEVIRQVQENDPTVSQNTSPIIPSNNNFTAEPVQDSIEDIAMDATVSLPPDSFSRQAERNSGGVQFWNGFDGHGRFRTPPPGLLPRESSSAVSDEAMDTPGSLLIDNPALKHFNRSRSRSVTPLANYPPTAGEVARRVNNKRRREEDFDPSYSKRRAVSPGMSVQSSPVLPQSPIFTNDKAWSKLPPKANGQGPGDRSNSAGSMNGMNGSKKVGLQGMTETNEGMMSMSID</sequence>
<name>A0A0D2EWN4_9EURO</name>
<protein>
    <submittedName>
        <fullName evidence="2">Uncharacterized protein</fullName>
    </submittedName>
</protein>
<dbReference type="RefSeq" id="XP_013319759.1">
    <property type="nucleotide sequence ID" value="XM_013464305.1"/>
</dbReference>
<organism evidence="2 3">
    <name type="scientific">Exophiala xenobiotica</name>
    <dbReference type="NCBI Taxonomy" id="348802"/>
    <lineage>
        <taxon>Eukaryota</taxon>
        <taxon>Fungi</taxon>
        <taxon>Dikarya</taxon>
        <taxon>Ascomycota</taxon>
        <taxon>Pezizomycotina</taxon>
        <taxon>Eurotiomycetes</taxon>
        <taxon>Chaetothyriomycetidae</taxon>
        <taxon>Chaetothyriales</taxon>
        <taxon>Herpotrichiellaceae</taxon>
        <taxon>Exophiala</taxon>
    </lineage>
</organism>
<evidence type="ECO:0000313" key="3">
    <source>
        <dbReference type="Proteomes" id="UP000054342"/>
    </source>
</evidence>
<feature type="compositionally biased region" description="Polar residues" evidence="1">
    <location>
        <begin position="147"/>
        <end position="158"/>
    </location>
</feature>
<feature type="region of interest" description="Disordered" evidence="1">
    <location>
        <begin position="361"/>
        <end position="404"/>
    </location>
</feature>
<accession>A0A0D2EWN4</accession>
<proteinExistence type="predicted"/>
<dbReference type="EMBL" id="KN847318">
    <property type="protein sequence ID" value="KIW59175.1"/>
    <property type="molecule type" value="Genomic_DNA"/>
</dbReference>
<gene>
    <name evidence="2" type="ORF">PV05_03642</name>
</gene>
<feature type="compositionally biased region" description="Polar residues" evidence="1">
    <location>
        <begin position="387"/>
        <end position="397"/>
    </location>
</feature>
<dbReference type="GeneID" id="25325550"/>
<feature type="compositionally biased region" description="Polar residues" evidence="1">
    <location>
        <begin position="15"/>
        <end position="28"/>
    </location>
</feature>
<dbReference type="HOGENOM" id="CLU_014533_0_0_1"/>
<evidence type="ECO:0000256" key="1">
    <source>
        <dbReference type="SAM" id="MobiDB-lite"/>
    </source>
</evidence>
<feature type="compositionally biased region" description="Polar residues" evidence="1">
    <location>
        <begin position="667"/>
        <end position="680"/>
    </location>
</feature>
<feature type="region of interest" description="Disordered" evidence="1">
    <location>
        <begin position="1"/>
        <end position="164"/>
    </location>
</feature>
<dbReference type="OrthoDB" id="340550at2759"/>
<feature type="compositionally biased region" description="Low complexity" evidence="1">
    <location>
        <begin position="612"/>
        <end position="623"/>
    </location>
</feature>
<dbReference type="STRING" id="348802.A0A0D2EWN4"/>
<feature type="compositionally biased region" description="Polar residues" evidence="1">
    <location>
        <begin position="646"/>
        <end position="657"/>
    </location>
</feature>
<feature type="compositionally biased region" description="Basic and acidic residues" evidence="1">
    <location>
        <begin position="50"/>
        <end position="60"/>
    </location>
</feature>
<keyword evidence="3" id="KW-1185">Reference proteome</keyword>
<feature type="compositionally biased region" description="Basic and acidic residues" evidence="1">
    <location>
        <begin position="92"/>
        <end position="102"/>
    </location>
</feature>
<feature type="compositionally biased region" description="Low complexity" evidence="1">
    <location>
        <begin position="322"/>
        <end position="346"/>
    </location>
</feature>
<dbReference type="AlphaFoldDB" id="A0A0D2EWN4"/>
<feature type="region of interest" description="Disordered" evidence="1">
    <location>
        <begin position="566"/>
        <end position="680"/>
    </location>
</feature>
<reference evidence="2 3" key="1">
    <citation type="submission" date="2015-01" db="EMBL/GenBank/DDBJ databases">
        <title>The Genome Sequence of Exophiala xenobiotica CBS118157.</title>
        <authorList>
            <consortium name="The Broad Institute Genomics Platform"/>
            <person name="Cuomo C."/>
            <person name="de Hoog S."/>
            <person name="Gorbushina A."/>
            <person name="Stielow B."/>
            <person name="Teixiera M."/>
            <person name="Abouelleil A."/>
            <person name="Chapman S.B."/>
            <person name="Priest M."/>
            <person name="Young S.K."/>
            <person name="Wortman J."/>
            <person name="Nusbaum C."/>
            <person name="Birren B."/>
        </authorList>
    </citation>
    <scope>NUCLEOTIDE SEQUENCE [LARGE SCALE GENOMIC DNA]</scope>
    <source>
        <strain evidence="2 3">CBS 118157</strain>
    </source>
</reference>